<reference evidence="1 2" key="1">
    <citation type="submission" date="2019-03" db="EMBL/GenBank/DDBJ databases">
        <title>Single cell metagenomics reveals metabolic interactions within the superorganism composed of flagellate Streblomastix strix and complex community of Bacteroidetes bacteria on its surface.</title>
        <authorList>
            <person name="Treitli S.C."/>
            <person name="Kolisko M."/>
            <person name="Husnik F."/>
            <person name="Keeling P."/>
            <person name="Hampl V."/>
        </authorList>
    </citation>
    <scope>NUCLEOTIDE SEQUENCE [LARGE SCALE GENOMIC DNA]</scope>
    <source>
        <strain evidence="1">ST1C</strain>
    </source>
</reference>
<accession>A0A5J4PJX5</accession>
<organism evidence="1 2">
    <name type="scientific">Streblomastix strix</name>
    <dbReference type="NCBI Taxonomy" id="222440"/>
    <lineage>
        <taxon>Eukaryota</taxon>
        <taxon>Metamonada</taxon>
        <taxon>Preaxostyla</taxon>
        <taxon>Oxymonadida</taxon>
        <taxon>Streblomastigidae</taxon>
        <taxon>Streblomastix</taxon>
    </lineage>
</organism>
<protein>
    <recommendedName>
        <fullName evidence="3">Protein kinase domain-containing protein</fullName>
    </recommendedName>
</protein>
<evidence type="ECO:0008006" key="3">
    <source>
        <dbReference type="Google" id="ProtNLM"/>
    </source>
</evidence>
<dbReference type="InterPro" id="IPR011009">
    <property type="entry name" value="Kinase-like_dom_sf"/>
</dbReference>
<dbReference type="SUPFAM" id="SSF56112">
    <property type="entry name" value="Protein kinase-like (PK-like)"/>
    <property type="match status" value="1"/>
</dbReference>
<name>A0A5J4PJX5_9EUKA</name>
<dbReference type="Proteomes" id="UP000324800">
    <property type="component" value="Unassembled WGS sequence"/>
</dbReference>
<sequence>MNKIVIVKDFLQLLSLMLTVDPKQRPTAAQLLTHHVFTNVQFDISHIPIAYAEEVGLKGLIQSICIHETFN</sequence>
<comment type="caution">
    <text evidence="1">The sequence shown here is derived from an EMBL/GenBank/DDBJ whole genome shotgun (WGS) entry which is preliminary data.</text>
</comment>
<gene>
    <name evidence="1" type="ORF">EZS28_056619</name>
</gene>
<dbReference type="AlphaFoldDB" id="A0A5J4PJX5"/>
<dbReference type="Gene3D" id="1.10.510.10">
    <property type="entry name" value="Transferase(Phosphotransferase) domain 1"/>
    <property type="match status" value="1"/>
</dbReference>
<evidence type="ECO:0000313" key="1">
    <source>
        <dbReference type="EMBL" id="KAA6308819.1"/>
    </source>
</evidence>
<evidence type="ECO:0000313" key="2">
    <source>
        <dbReference type="Proteomes" id="UP000324800"/>
    </source>
</evidence>
<dbReference type="EMBL" id="SNRW01050640">
    <property type="protein sequence ID" value="KAA6308819.1"/>
    <property type="molecule type" value="Genomic_DNA"/>
</dbReference>
<proteinExistence type="predicted"/>